<sequence length="403" mass="46152">MKNVSPSRIIIYGAVSRPPSDSPRALDKIKQLIHRAIDRFAIKLNFHQRIDYKNYERRWTYNRGDLAIADSVQETLKKIGCTLPAVRANWGELSEVGLTDLDTVIVAGSGYIHPDKTGNLHARIFSDYHAFAKYQCRVALIGIGVNVLLDWDRSKATHLAPDSRDVLEKIFQLCSSITVRDEQSQKFIQQLGNHPTSIIGDPALFLSEQGSEHNDKKPDSGPRIGLSIPFHGTEPTEWIRDNIKSFVEFLRKIQKSKKARFEYFLHYDSERLVYEVMRDYGLDVTLREGDTQTLLRHYHDLDLHIGGMLHSCIMASSQRIPTIALAYDAKHFGFFKLLEREEFCVYNQSLDYSNLHSLIDKIINNLPTQRQKLDKKIKQLETGYREAISNAVSMETPAIARVH</sequence>
<dbReference type="GO" id="GO:0016740">
    <property type="term" value="F:transferase activity"/>
    <property type="evidence" value="ECO:0007669"/>
    <property type="project" value="UniProtKB-KW"/>
</dbReference>
<dbReference type="PANTHER" id="PTHR36836:SF1">
    <property type="entry name" value="COLANIC ACID BIOSYNTHESIS PROTEIN WCAK"/>
    <property type="match status" value="1"/>
</dbReference>
<accession>A0A1H4AJM0</accession>
<gene>
    <name evidence="2" type="ORF">SAMN05421875_11098</name>
</gene>
<reference evidence="3" key="1">
    <citation type="submission" date="2016-10" db="EMBL/GenBank/DDBJ databases">
        <authorList>
            <person name="Varghese N."/>
            <person name="Submissions S."/>
        </authorList>
    </citation>
    <scope>NUCLEOTIDE SEQUENCE [LARGE SCALE GENOMIC DNA]</scope>
    <source>
        <strain evidence="3">DSM 25157</strain>
    </source>
</reference>
<evidence type="ECO:0000313" key="3">
    <source>
        <dbReference type="Proteomes" id="UP000199002"/>
    </source>
</evidence>
<proteinExistence type="predicted"/>
<dbReference type="Proteomes" id="UP000199002">
    <property type="component" value="Unassembled WGS sequence"/>
</dbReference>
<dbReference type="PANTHER" id="PTHR36836">
    <property type="entry name" value="COLANIC ACID BIOSYNTHESIS PROTEIN WCAK"/>
    <property type="match status" value="1"/>
</dbReference>
<organism evidence="2 3">
    <name type="scientific">Acidovorax soli</name>
    <dbReference type="NCBI Taxonomy" id="592050"/>
    <lineage>
        <taxon>Bacteria</taxon>
        <taxon>Pseudomonadati</taxon>
        <taxon>Pseudomonadota</taxon>
        <taxon>Betaproteobacteria</taxon>
        <taxon>Burkholderiales</taxon>
        <taxon>Comamonadaceae</taxon>
        <taxon>Acidovorax</taxon>
    </lineage>
</organism>
<dbReference type="RefSeq" id="WP_092698045.1">
    <property type="nucleotide sequence ID" value="NZ_FNQJ01000010.1"/>
</dbReference>
<keyword evidence="3" id="KW-1185">Reference proteome</keyword>
<dbReference type="EMBL" id="FNQJ01000010">
    <property type="protein sequence ID" value="SEA35842.1"/>
    <property type="molecule type" value="Genomic_DNA"/>
</dbReference>
<name>A0A1H4AJM0_9BURK</name>
<dbReference type="AlphaFoldDB" id="A0A1H4AJM0"/>
<dbReference type="Pfam" id="PF04230">
    <property type="entry name" value="PS_pyruv_trans"/>
    <property type="match status" value="1"/>
</dbReference>
<evidence type="ECO:0000313" key="2">
    <source>
        <dbReference type="EMBL" id="SEA35842.1"/>
    </source>
</evidence>
<dbReference type="STRING" id="592050.SAMN05421875_11098"/>
<protein>
    <submittedName>
        <fullName evidence="2">Polysaccharide pyruvyl transferase family protein WcaK</fullName>
    </submittedName>
</protein>
<dbReference type="InterPro" id="IPR007345">
    <property type="entry name" value="Polysacch_pyruvyl_Trfase"/>
</dbReference>
<dbReference type="GeneID" id="34232605"/>
<evidence type="ECO:0000259" key="1">
    <source>
        <dbReference type="Pfam" id="PF04230"/>
    </source>
</evidence>
<feature type="domain" description="Polysaccharide pyruvyl transferase" evidence="1">
    <location>
        <begin position="62"/>
        <end position="328"/>
    </location>
</feature>
<keyword evidence="2" id="KW-0808">Transferase</keyword>